<sequence>MALSNDDQRLYDKQLKTITHDVHHLSVSHISKSPLTSTQFTKQIRALEKIERQNVRFEGTVNSIRTQQNLLTARDAMSNAVVKGFGTCSPDFYPLLESARANRTAIEEGITNLPVVFKSLQALSEVRGKVDSQQVVIDKLSRAHYGLGSRLWRRL</sequence>
<dbReference type="AlphaFoldDB" id="A0A6A7A5H5"/>
<reference evidence="1" key="1">
    <citation type="journal article" date="2020" name="Stud. Mycol.">
        <title>101 Dothideomycetes genomes: a test case for predicting lifestyles and emergence of pathogens.</title>
        <authorList>
            <person name="Haridas S."/>
            <person name="Albert R."/>
            <person name="Binder M."/>
            <person name="Bloem J."/>
            <person name="Labutti K."/>
            <person name="Salamov A."/>
            <person name="Andreopoulos B."/>
            <person name="Baker S."/>
            <person name="Barry K."/>
            <person name="Bills G."/>
            <person name="Bluhm B."/>
            <person name="Cannon C."/>
            <person name="Castanera R."/>
            <person name="Culley D."/>
            <person name="Daum C."/>
            <person name="Ezra D."/>
            <person name="Gonzalez J."/>
            <person name="Henrissat B."/>
            <person name="Kuo A."/>
            <person name="Liang C."/>
            <person name="Lipzen A."/>
            <person name="Lutzoni F."/>
            <person name="Magnuson J."/>
            <person name="Mondo S."/>
            <person name="Nolan M."/>
            <person name="Ohm R."/>
            <person name="Pangilinan J."/>
            <person name="Park H.-J."/>
            <person name="Ramirez L."/>
            <person name="Alfaro M."/>
            <person name="Sun H."/>
            <person name="Tritt A."/>
            <person name="Yoshinaga Y."/>
            <person name="Zwiers L.-H."/>
            <person name="Turgeon B."/>
            <person name="Goodwin S."/>
            <person name="Spatafora J."/>
            <person name="Crous P."/>
            <person name="Grigoriev I."/>
        </authorList>
    </citation>
    <scope>NUCLEOTIDE SEQUENCE</scope>
    <source>
        <strain evidence="1">CBS 113818</strain>
    </source>
</reference>
<organism evidence="1 2">
    <name type="scientific">Ophiobolus disseminans</name>
    <dbReference type="NCBI Taxonomy" id="1469910"/>
    <lineage>
        <taxon>Eukaryota</taxon>
        <taxon>Fungi</taxon>
        <taxon>Dikarya</taxon>
        <taxon>Ascomycota</taxon>
        <taxon>Pezizomycotina</taxon>
        <taxon>Dothideomycetes</taxon>
        <taxon>Pleosporomycetidae</taxon>
        <taxon>Pleosporales</taxon>
        <taxon>Pleosporineae</taxon>
        <taxon>Phaeosphaeriaceae</taxon>
        <taxon>Ophiobolus</taxon>
    </lineage>
</organism>
<evidence type="ECO:0000313" key="1">
    <source>
        <dbReference type="EMBL" id="KAF2828551.1"/>
    </source>
</evidence>
<keyword evidence="2" id="KW-1185">Reference proteome</keyword>
<evidence type="ECO:0000313" key="2">
    <source>
        <dbReference type="Proteomes" id="UP000799424"/>
    </source>
</evidence>
<accession>A0A6A7A5H5</accession>
<proteinExistence type="predicted"/>
<gene>
    <name evidence="1" type="ORF">CC86DRAFT_194802</name>
</gene>
<name>A0A6A7A5H5_9PLEO</name>
<dbReference type="Proteomes" id="UP000799424">
    <property type="component" value="Unassembled WGS sequence"/>
</dbReference>
<protein>
    <submittedName>
        <fullName evidence="1">Uncharacterized protein</fullName>
    </submittedName>
</protein>
<dbReference type="EMBL" id="MU006222">
    <property type="protein sequence ID" value="KAF2828551.1"/>
    <property type="molecule type" value="Genomic_DNA"/>
</dbReference>